<evidence type="ECO:0000256" key="4">
    <source>
        <dbReference type="ARBA" id="ARBA00023172"/>
    </source>
</evidence>
<dbReference type="Pfam" id="PF00589">
    <property type="entry name" value="Phage_integrase"/>
    <property type="match status" value="1"/>
</dbReference>
<dbReference type="Gene3D" id="1.10.443.10">
    <property type="entry name" value="Intergrase catalytic core"/>
    <property type="match status" value="1"/>
</dbReference>
<dbReference type="PATRIC" id="fig|1423808.3.peg.1162"/>
<dbReference type="AlphaFoldDB" id="A0A0R1L9G1"/>
<dbReference type="PROSITE" id="PS51898">
    <property type="entry name" value="TYR_RECOMBINASE"/>
    <property type="match status" value="1"/>
</dbReference>
<dbReference type="GO" id="GO:0015074">
    <property type="term" value="P:DNA integration"/>
    <property type="evidence" value="ECO:0007669"/>
    <property type="project" value="UniProtKB-KW"/>
</dbReference>
<dbReference type="GO" id="GO:0006310">
    <property type="term" value="P:DNA recombination"/>
    <property type="evidence" value="ECO:0007669"/>
    <property type="project" value="UniProtKB-KW"/>
</dbReference>
<dbReference type="InterPro" id="IPR004107">
    <property type="entry name" value="Integrase_SAM-like_N"/>
</dbReference>
<dbReference type="RefSeq" id="WP_057823445.1">
    <property type="nucleotide sequence ID" value="NZ_AZEA01000002.1"/>
</dbReference>
<gene>
    <name evidence="6" type="ORF">FD17_GL001150</name>
</gene>
<keyword evidence="3" id="KW-0238">DNA-binding</keyword>
<dbReference type="Gene3D" id="1.10.150.130">
    <property type="match status" value="1"/>
</dbReference>
<proteinExistence type="inferred from homology"/>
<dbReference type="InterPro" id="IPR050808">
    <property type="entry name" value="Phage_Integrase"/>
</dbReference>
<dbReference type="Pfam" id="PF14659">
    <property type="entry name" value="Phage_int_SAM_3"/>
    <property type="match status" value="1"/>
</dbReference>
<feature type="domain" description="Tyr recombinase" evidence="5">
    <location>
        <begin position="171"/>
        <end position="375"/>
    </location>
</feature>
<keyword evidence="2" id="KW-0229">DNA integration</keyword>
<dbReference type="PANTHER" id="PTHR30629:SF2">
    <property type="entry name" value="PROPHAGE INTEGRASE INTS-RELATED"/>
    <property type="match status" value="1"/>
</dbReference>
<dbReference type="InterPro" id="IPR028259">
    <property type="entry name" value="AP2-like_int_N"/>
</dbReference>
<dbReference type="InterPro" id="IPR010998">
    <property type="entry name" value="Integrase_recombinase_N"/>
</dbReference>
<evidence type="ECO:0000256" key="2">
    <source>
        <dbReference type="ARBA" id="ARBA00022908"/>
    </source>
</evidence>
<comment type="similarity">
    <text evidence="1">Belongs to the 'phage' integrase family.</text>
</comment>
<keyword evidence="4" id="KW-0233">DNA recombination</keyword>
<protein>
    <submittedName>
        <fullName evidence="6">Site-specific recombinase, phage integrase family</fullName>
    </submittedName>
</protein>
<reference evidence="6 7" key="1">
    <citation type="journal article" date="2015" name="Genome Announc.">
        <title>Expanding the biotechnology potential of lactobacilli through comparative genomics of 213 strains and associated genera.</title>
        <authorList>
            <person name="Sun Z."/>
            <person name="Harris H.M."/>
            <person name="McCann A."/>
            <person name="Guo C."/>
            <person name="Argimon S."/>
            <person name="Zhang W."/>
            <person name="Yang X."/>
            <person name="Jeffery I.B."/>
            <person name="Cooney J.C."/>
            <person name="Kagawa T.F."/>
            <person name="Liu W."/>
            <person name="Song Y."/>
            <person name="Salvetti E."/>
            <person name="Wrobel A."/>
            <person name="Rasinkangas P."/>
            <person name="Parkhill J."/>
            <person name="Rea M.C."/>
            <person name="O'Sullivan O."/>
            <person name="Ritari J."/>
            <person name="Douillard F.P."/>
            <person name="Paul Ross R."/>
            <person name="Yang R."/>
            <person name="Briner A.E."/>
            <person name="Felis G.E."/>
            <person name="de Vos W.M."/>
            <person name="Barrangou R."/>
            <person name="Klaenhammer T.R."/>
            <person name="Caufield P.W."/>
            <person name="Cui Y."/>
            <person name="Zhang H."/>
            <person name="O'Toole P.W."/>
        </authorList>
    </citation>
    <scope>NUCLEOTIDE SEQUENCE [LARGE SCALE GENOMIC DNA]</scope>
    <source>
        <strain evidence="6 7">DSM 19904</strain>
    </source>
</reference>
<dbReference type="InterPro" id="IPR013762">
    <property type="entry name" value="Integrase-like_cat_sf"/>
</dbReference>
<evidence type="ECO:0000313" key="7">
    <source>
        <dbReference type="Proteomes" id="UP000051581"/>
    </source>
</evidence>
<dbReference type="InterPro" id="IPR002104">
    <property type="entry name" value="Integrase_catalytic"/>
</dbReference>
<dbReference type="PANTHER" id="PTHR30629">
    <property type="entry name" value="PROPHAGE INTEGRASE"/>
    <property type="match status" value="1"/>
</dbReference>
<dbReference type="SUPFAM" id="SSF56349">
    <property type="entry name" value="DNA breaking-rejoining enzymes"/>
    <property type="match status" value="1"/>
</dbReference>
<dbReference type="Pfam" id="PF14657">
    <property type="entry name" value="Arm-DNA-bind_4"/>
    <property type="match status" value="1"/>
</dbReference>
<evidence type="ECO:0000259" key="5">
    <source>
        <dbReference type="PROSITE" id="PS51898"/>
    </source>
</evidence>
<dbReference type="Proteomes" id="UP000051581">
    <property type="component" value="Unassembled WGS sequence"/>
</dbReference>
<keyword evidence="7" id="KW-1185">Reference proteome</keyword>
<comment type="caution">
    <text evidence="6">The sequence shown here is derived from an EMBL/GenBank/DDBJ whole genome shotgun (WGS) entry which is preliminary data.</text>
</comment>
<name>A0A0R1L9G1_9LACO</name>
<evidence type="ECO:0000256" key="3">
    <source>
        <dbReference type="ARBA" id="ARBA00023125"/>
    </source>
</evidence>
<organism evidence="6 7">
    <name type="scientific">Lentilactobacillus sunkii DSM 19904</name>
    <dbReference type="NCBI Taxonomy" id="1423808"/>
    <lineage>
        <taxon>Bacteria</taxon>
        <taxon>Bacillati</taxon>
        <taxon>Bacillota</taxon>
        <taxon>Bacilli</taxon>
        <taxon>Lactobacillales</taxon>
        <taxon>Lactobacillaceae</taxon>
        <taxon>Lentilactobacillus</taxon>
    </lineage>
</organism>
<accession>A0A0R1L9G1</accession>
<evidence type="ECO:0000313" key="6">
    <source>
        <dbReference type="EMBL" id="KRK89561.1"/>
    </source>
</evidence>
<dbReference type="OrthoDB" id="9803188at2"/>
<evidence type="ECO:0000256" key="1">
    <source>
        <dbReference type="ARBA" id="ARBA00008857"/>
    </source>
</evidence>
<dbReference type="GO" id="GO:0003677">
    <property type="term" value="F:DNA binding"/>
    <property type="evidence" value="ECO:0007669"/>
    <property type="project" value="UniProtKB-KW"/>
</dbReference>
<dbReference type="EMBL" id="AZEA01000002">
    <property type="protein sequence ID" value="KRK89561.1"/>
    <property type="molecule type" value="Genomic_DNA"/>
</dbReference>
<sequence>MNKGVHAYKKQNKTYYQFRDYLGTDPISGKKKEVTRSGFKSKREAKLELDRLKYEYEHSNPFQNTNITYGEVFEMWYKVWSTTVVESTQNRVSGIFKHHILPVFSQRPVSKLDVRFCQKYVDTLASDIKSVASIRKTGSYVGAVFRHAMRLGYIKNNPMTLVIYPKSNVTQSNNFWNKDQLKQFLKILDEHYADHPQMRTYFYLSAVTACRKGELLALQWKDINFKERSITINKTVTRTLDNSQAIGKPKTANSNRVIYIDERTVQLLKEWKTKQKAFLQRNGSNTIKIDQFIFTTSENTLLSLMTPNHWLTKIINRFNLKQISPHGLRHTVATLLSQSGIPIKQIQMQLGDSDASIILNTYTHVDEAIKKETTQKFSSFLAL</sequence>
<dbReference type="CDD" id="cd01189">
    <property type="entry name" value="INT_ICEBs1_C_like"/>
    <property type="match status" value="1"/>
</dbReference>
<dbReference type="InterPro" id="IPR011010">
    <property type="entry name" value="DNA_brk_join_enz"/>
</dbReference>